<evidence type="ECO:0000313" key="3">
    <source>
        <dbReference type="Proteomes" id="UP000281112"/>
    </source>
</evidence>
<dbReference type="Proteomes" id="UP000281112">
    <property type="component" value="Unassembled WGS sequence"/>
</dbReference>
<keyword evidence="3" id="KW-1185">Reference proteome</keyword>
<dbReference type="SUPFAM" id="SSF109604">
    <property type="entry name" value="HD-domain/PDEase-like"/>
    <property type="match status" value="1"/>
</dbReference>
<dbReference type="Gene3D" id="1.10.3210.10">
    <property type="entry name" value="Hypothetical protein af1432"/>
    <property type="match status" value="1"/>
</dbReference>
<dbReference type="RefSeq" id="WP_124937429.1">
    <property type="nucleotide sequence ID" value="NZ_RJVQ01000004.1"/>
</dbReference>
<dbReference type="PANTHER" id="PTHR45228">
    <property type="entry name" value="CYCLIC DI-GMP PHOSPHODIESTERASE TM_0186-RELATED"/>
    <property type="match status" value="1"/>
</dbReference>
<dbReference type="PANTHER" id="PTHR45228:SF1">
    <property type="entry name" value="CYCLIC DI-GMP PHOSPHODIESTERASE TM_0186"/>
    <property type="match status" value="1"/>
</dbReference>
<dbReference type="GO" id="GO:0008081">
    <property type="term" value="F:phosphoric diester hydrolase activity"/>
    <property type="evidence" value="ECO:0007669"/>
    <property type="project" value="UniProtKB-ARBA"/>
</dbReference>
<reference evidence="2 3" key="1">
    <citation type="submission" date="2018-11" db="EMBL/GenBank/DDBJ databases">
        <title>Vibrio LJC006 sp. nov., isolated from seawater during the bloom of the enteromorpha.</title>
        <authorList>
            <person name="Liang J."/>
        </authorList>
    </citation>
    <scope>NUCLEOTIDE SEQUENCE [LARGE SCALE GENOMIC DNA]</scope>
    <source>
        <strain evidence="2 3">LJC006</strain>
    </source>
</reference>
<sequence>MGTLRRKAQGNQRFWQGTLNQQLGEVFEQVKDELPQIERLSFALYDSDSDVLKTYADSAPNSNETFRHYECRLSELPSLLECAEKHQCRTISNFDSDIEPASKHNHWLKEQGFKSSYALPTFYENNLIGFIFLNANTPNFFCEDVQQSLTPYIKLIKQAASWEYETIKTILDAANSTIKRQPRHMLQFKDHQERMYYYTKIIAHDIADTYNLSDEDIENITLFSRFHDIGKLSMSPSLLQKSTGLAEIEKDKVFQHIERGIDIIDGIISKTGCCSHASLNILKDIISYHQERLNGTGYPYGKKGDEIPVSARIISVANIFDALTSHRPYKQACSVLFALLELEKMVANGEVDKHCVNALRRHQAFLNEIISRYPETDPKNAETTH</sequence>
<dbReference type="InterPro" id="IPR052020">
    <property type="entry name" value="Cyclic_di-GMP/3'3'-cGAMP_PDE"/>
</dbReference>
<evidence type="ECO:0000259" key="1">
    <source>
        <dbReference type="PROSITE" id="PS51832"/>
    </source>
</evidence>
<accession>A0A3N9U128</accession>
<evidence type="ECO:0000313" key="2">
    <source>
        <dbReference type="EMBL" id="RQW63032.1"/>
    </source>
</evidence>
<organism evidence="2 3">
    <name type="scientific">Vibrio viridaestus</name>
    <dbReference type="NCBI Taxonomy" id="2487322"/>
    <lineage>
        <taxon>Bacteria</taxon>
        <taxon>Pseudomonadati</taxon>
        <taxon>Pseudomonadota</taxon>
        <taxon>Gammaproteobacteria</taxon>
        <taxon>Vibrionales</taxon>
        <taxon>Vibrionaceae</taxon>
        <taxon>Vibrio</taxon>
    </lineage>
</organism>
<protein>
    <submittedName>
        <fullName evidence="2">HD domain-containing protein</fullName>
    </submittedName>
</protein>
<name>A0A3N9U128_9VIBR</name>
<feature type="domain" description="HD-GYP" evidence="1">
    <location>
        <begin position="166"/>
        <end position="375"/>
    </location>
</feature>
<dbReference type="PROSITE" id="PS51832">
    <property type="entry name" value="HD_GYP"/>
    <property type="match status" value="1"/>
</dbReference>
<dbReference type="SUPFAM" id="SSF55781">
    <property type="entry name" value="GAF domain-like"/>
    <property type="match status" value="1"/>
</dbReference>
<dbReference type="AlphaFoldDB" id="A0A3N9U128"/>
<dbReference type="InterPro" id="IPR029016">
    <property type="entry name" value="GAF-like_dom_sf"/>
</dbReference>
<dbReference type="CDD" id="cd00077">
    <property type="entry name" value="HDc"/>
    <property type="match status" value="1"/>
</dbReference>
<proteinExistence type="predicted"/>
<dbReference type="EMBL" id="RJVQ01000004">
    <property type="protein sequence ID" value="RQW63032.1"/>
    <property type="molecule type" value="Genomic_DNA"/>
</dbReference>
<dbReference type="Gene3D" id="3.30.450.40">
    <property type="match status" value="1"/>
</dbReference>
<dbReference type="OrthoDB" id="6210373at2"/>
<comment type="caution">
    <text evidence="2">The sequence shown here is derived from an EMBL/GenBank/DDBJ whole genome shotgun (WGS) entry which is preliminary data.</text>
</comment>
<dbReference type="InterPro" id="IPR037522">
    <property type="entry name" value="HD_GYP_dom"/>
</dbReference>
<dbReference type="Pfam" id="PF13487">
    <property type="entry name" value="HD_5"/>
    <property type="match status" value="1"/>
</dbReference>
<gene>
    <name evidence="2" type="ORF">EES38_12010</name>
</gene>
<dbReference type="InterPro" id="IPR003607">
    <property type="entry name" value="HD/PDEase_dom"/>
</dbReference>